<dbReference type="PROSITE" id="PS00893">
    <property type="entry name" value="NUDIX_BOX"/>
    <property type="match status" value="1"/>
</dbReference>
<dbReference type="Pfam" id="PF05622">
    <property type="entry name" value="HOOK"/>
    <property type="match status" value="1"/>
</dbReference>
<dbReference type="Gene3D" id="1.10.418.10">
    <property type="entry name" value="Calponin-like domain"/>
    <property type="match status" value="1"/>
</dbReference>
<dbReference type="Pfam" id="PF19047">
    <property type="entry name" value="HOOK_N"/>
    <property type="match status" value="1"/>
</dbReference>
<dbReference type="GO" id="GO:0008017">
    <property type="term" value="F:microtubule binding"/>
    <property type="evidence" value="ECO:0007669"/>
    <property type="project" value="InterPro"/>
</dbReference>
<dbReference type="CDD" id="cd03426">
    <property type="entry name" value="NUDIX_CoAse_Nudt7"/>
    <property type="match status" value="1"/>
</dbReference>
<dbReference type="InterPro" id="IPR045121">
    <property type="entry name" value="CoAse"/>
</dbReference>
<keyword evidence="5" id="KW-0378">Hydrolase</keyword>
<dbReference type="GO" id="GO:0051959">
    <property type="term" value="F:dynein light intermediate chain binding"/>
    <property type="evidence" value="ECO:0007669"/>
    <property type="project" value="TreeGrafter"/>
</dbReference>
<dbReference type="STRING" id="6265.A0A0B2VWV4"/>
<feature type="coiled-coil region" evidence="8">
    <location>
        <begin position="236"/>
        <end position="284"/>
    </location>
</feature>
<reference evidence="11 12" key="1">
    <citation type="submission" date="2014-11" db="EMBL/GenBank/DDBJ databases">
        <title>Genetic blueprint of the zoonotic pathogen Toxocara canis.</title>
        <authorList>
            <person name="Zhu X.-Q."/>
            <person name="Korhonen P.K."/>
            <person name="Cai H."/>
            <person name="Young N.D."/>
            <person name="Nejsum P."/>
            <person name="von Samson-Himmelstjerna G."/>
            <person name="Boag P.R."/>
            <person name="Tan P."/>
            <person name="Li Q."/>
            <person name="Min J."/>
            <person name="Yang Y."/>
            <person name="Wang X."/>
            <person name="Fang X."/>
            <person name="Hall R.S."/>
            <person name="Hofmann A."/>
            <person name="Sternberg P.W."/>
            <person name="Jex A.R."/>
            <person name="Gasser R.B."/>
        </authorList>
    </citation>
    <scope>NUCLEOTIDE SEQUENCE [LARGE SCALE GENOMIC DNA]</scope>
    <source>
        <strain evidence="11">PN_DK_2014</strain>
    </source>
</reference>
<evidence type="ECO:0000256" key="2">
    <source>
        <dbReference type="ARBA" id="ARBA00006946"/>
    </source>
</evidence>
<dbReference type="SUPFAM" id="SSF116907">
    <property type="entry name" value="Hook domain"/>
    <property type="match status" value="1"/>
</dbReference>
<accession>A0A0B2VWV4</accession>
<sequence>MTTLWELHLSSFVAIGRKLQLKSADSSSRLDDYHLHARRLKFFDATILGAALLIRETISCMRMEDAKYLDDLIVWMRALEVQTPVTRDTLYVGRCIAEALHKIDAVFFHEGWLEKVQTYDETANWRVKANNLRKIFRRISEFYRDRLSKELGPEWIVDPSRIADHNGEEVLSRLLQLVLGAALLSKSNEVFVPALLNQPESVQITAMEVVQKLSNVVPNTATTPDQALPAKSVEQMAALSADIEHLRAERDRLTKELKETRDEMEQMTTENEALKHRVDEFSTTSTEMETLKKQLRLVQLSRDTAQESLYKIEAERDHFKETLERTTEENLELKAKVDGIIRFEEEFRQMKDELEEYRLRAHEFDKMSSQIESYKAKIREHKSQEVEMKVLKDKIATYMQSVISLEDEQRKNAALKTQMEALRLDSNDLNNKLRAEIRRADKAEFECKRMKERADEAEKELEHLRQEQKQLKETLTNKSERMPVNRSASSLHDETLEIAGAPATLQERLLKLEAENEHLRSTSAESEKIQVMKDEIIGLKAQIAEMETEARLANLQNVELEAKLKDAEERLMSGRTDEEQRLAEQQEENEKLRVLMAQMEARLDEANSNSATLRNENSRLSEELRAKEAEIESEKNKLNKYMEKARRVIDDLEEQGRAAESGALSRHEFDSIRKERDAYKQNIEALKANMERSRALQEEEQRLITTHVYHMMMQLQQQPGLAGGDASSARDGPSTPERSFLTRQRQCGALNVSSCNKRHLSLDTISFEKNSAVLVPLLNVNGRPSILFTHRSLLLTGHRGEICFPGGRLEPNETPEQGALRESAEEIGIDSCSVQVWSRLRPMLTKSLRSIVKEVCIHSYHKA</sequence>
<protein>
    <submittedName>
        <fullName evidence="11">Protein Hook-like protein 3</fullName>
    </submittedName>
</protein>
<feature type="coiled-coil region" evidence="8">
    <location>
        <begin position="529"/>
        <end position="703"/>
    </location>
</feature>
<keyword evidence="3" id="KW-0963">Cytoplasm</keyword>
<dbReference type="SUPFAM" id="SSF55811">
    <property type="entry name" value="Nudix"/>
    <property type="match status" value="1"/>
</dbReference>
<evidence type="ECO:0000259" key="10">
    <source>
        <dbReference type="PROSITE" id="PS51462"/>
    </source>
</evidence>
<organism evidence="11 12">
    <name type="scientific">Toxocara canis</name>
    <name type="common">Canine roundworm</name>
    <dbReference type="NCBI Taxonomy" id="6265"/>
    <lineage>
        <taxon>Eukaryota</taxon>
        <taxon>Metazoa</taxon>
        <taxon>Ecdysozoa</taxon>
        <taxon>Nematoda</taxon>
        <taxon>Chromadorea</taxon>
        <taxon>Rhabditida</taxon>
        <taxon>Spirurina</taxon>
        <taxon>Ascaridomorpha</taxon>
        <taxon>Ascaridoidea</taxon>
        <taxon>Toxocaridae</taxon>
        <taxon>Toxocara</taxon>
    </lineage>
</organism>
<keyword evidence="7" id="KW-0206">Cytoskeleton</keyword>
<dbReference type="GO" id="GO:0005813">
    <property type="term" value="C:centrosome"/>
    <property type="evidence" value="ECO:0007669"/>
    <property type="project" value="TreeGrafter"/>
</dbReference>
<dbReference type="InterPro" id="IPR000086">
    <property type="entry name" value="NUDIX_hydrolase_dom"/>
</dbReference>
<dbReference type="EMBL" id="JPKZ01000787">
    <property type="protein sequence ID" value="KHN85445.1"/>
    <property type="molecule type" value="Genomic_DNA"/>
</dbReference>
<keyword evidence="12" id="KW-1185">Reference proteome</keyword>
<feature type="region of interest" description="Disordered" evidence="9">
    <location>
        <begin position="472"/>
        <end position="491"/>
    </location>
</feature>
<feature type="region of interest" description="Disordered" evidence="9">
    <location>
        <begin position="719"/>
        <end position="738"/>
    </location>
</feature>
<dbReference type="OMA" id="DAKYRKC"/>
<dbReference type="InterPro" id="IPR020084">
    <property type="entry name" value="NUDIX_hydrolase_CS"/>
</dbReference>
<evidence type="ECO:0000256" key="4">
    <source>
        <dbReference type="ARBA" id="ARBA00022701"/>
    </source>
</evidence>
<gene>
    <name evidence="11" type="primary">hook3</name>
    <name evidence="11" type="ORF">Tcan_03134</name>
</gene>
<dbReference type="GO" id="GO:0005737">
    <property type="term" value="C:cytoplasm"/>
    <property type="evidence" value="ECO:0007669"/>
    <property type="project" value="TreeGrafter"/>
</dbReference>
<dbReference type="Proteomes" id="UP000031036">
    <property type="component" value="Unassembled WGS sequence"/>
</dbReference>
<name>A0A0B2VWV4_TOXCA</name>
<dbReference type="PANTHER" id="PTHR18947">
    <property type="entry name" value="HOOK PROTEINS"/>
    <property type="match status" value="1"/>
</dbReference>
<dbReference type="OrthoDB" id="49395at2759"/>
<dbReference type="InterPro" id="IPR008636">
    <property type="entry name" value="Hook_C"/>
</dbReference>
<evidence type="ECO:0000256" key="7">
    <source>
        <dbReference type="ARBA" id="ARBA00023212"/>
    </source>
</evidence>
<dbReference type="InterPro" id="IPR036872">
    <property type="entry name" value="CH_dom_sf"/>
</dbReference>
<evidence type="ECO:0000313" key="12">
    <source>
        <dbReference type="Proteomes" id="UP000031036"/>
    </source>
</evidence>
<evidence type="ECO:0000256" key="8">
    <source>
        <dbReference type="SAM" id="Coils"/>
    </source>
</evidence>
<comment type="subcellular location">
    <subcellularLocation>
        <location evidence="1">Cytoplasm</location>
        <location evidence="1">Cytoskeleton</location>
    </subcellularLocation>
</comment>
<dbReference type="InterPro" id="IPR043936">
    <property type="entry name" value="HOOK_N"/>
</dbReference>
<dbReference type="GO" id="GO:0010945">
    <property type="term" value="F:coenzyme A diphosphatase activity"/>
    <property type="evidence" value="ECO:0007669"/>
    <property type="project" value="InterPro"/>
</dbReference>
<keyword evidence="6 8" id="KW-0175">Coiled coil</keyword>
<dbReference type="InterPro" id="IPR015797">
    <property type="entry name" value="NUDIX_hydrolase-like_dom_sf"/>
</dbReference>
<dbReference type="Gene3D" id="1.20.1480.30">
    <property type="entry name" value="Designed four-helix bundle protein"/>
    <property type="match status" value="1"/>
</dbReference>
<dbReference type="AlphaFoldDB" id="A0A0B2VWV4"/>
<dbReference type="Pfam" id="PF00293">
    <property type="entry name" value="NUDIX"/>
    <property type="match status" value="1"/>
</dbReference>
<evidence type="ECO:0000256" key="9">
    <source>
        <dbReference type="SAM" id="MobiDB-lite"/>
    </source>
</evidence>
<comment type="similarity">
    <text evidence="2">Belongs to the hook family.</text>
</comment>
<evidence type="ECO:0000313" key="11">
    <source>
        <dbReference type="EMBL" id="KHN85445.1"/>
    </source>
</evidence>
<evidence type="ECO:0000256" key="5">
    <source>
        <dbReference type="ARBA" id="ARBA00022801"/>
    </source>
</evidence>
<dbReference type="CDD" id="cd22211">
    <property type="entry name" value="HkD_SF"/>
    <property type="match status" value="1"/>
</dbReference>
<dbReference type="GO" id="GO:0030705">
    <property type="term" value="P:cytoskeleton-dependent intracellular transport"/>
    <property type="evidence" value="ECO:0007669"/>
    <property type="project" value="InterPro"/>
</dbReference>
<evidence type="ECO:0000256" key="1">
    <source>
        <dbReference type="ARBA" id="ARBA00004245"/>
    </source>
</evidence>
<dbReference type="GO" id="GO:0005874">
    <property type="term" value="C:microtubule"/>
    <property type="evidence" value="ECO:0007669"/>
    <property type="project" value="UniProtKB-KW"/>
</dbReference>
<feature type="domain" description="Nudix hydrolase" evidence="10">
    <location>
        <begin position="768"/>
        <end position="863"/>
    </location>
</feature>
<comment type="caution">
    <text evidence="11">The sequence shown here is derived from an EMBL/GenBank/DDBJ whole genome shotgun (WGS) entry which is preliminary data.</text>
</comment>
<keyword evidence="4" id="KW-0493">Microtubule</keyword>
<proteinExistence type="inferred from homology"/>
<dbReference type="PROSITE" id="PS51462">
    <property type="entry name" value="NUDIX"/>
    <property type="match status" value="1"/>
</dbReference>
<dbReference type="Gene3D" id="3.90.79.10">
    <property type="entry name" value="Nucleoside Triphosphate Pyrophosphohydrolase"/>
    <property type="match status" value="1"/>
</dbReference>
<dbReference type="PANTHER" id="PTHR18947:SF39">
    <property type="entry name" value="PROTEIN HOOK"/>
    <property type="match status" value="1"/>
</dbReference>
<evidence type="ECO:0000256" key="3">
    <source>
        <dbReference type="ARBA" id="ARBA00022490"/>
    </source>
</evidence>
<evidence type="ECO:0000256" key="6">
    <source>
        <dbReference type="ARBA" id="ARBA00023054"/>
    </source>
</evidence>
<dbReference type="GO" id="GO:0031122">
    <property type="term" value="P:cytoplasmic microtubule organization"/>
    <property type="evidence" value="ECO:0007669"/>
    <property type="project" value="InterPro"/>
</dbReference>